<evidence type="ECO:0000313" key="6">
    <source>
        <dbReference type="Proteomes" id="UP000832034"/>
    </source>
</evidence>
<keyword evidence="6" id="KW-1185">Reference proteome</keyword>
<sequence length="183" mass="20583">MALQAECLLEALLLTQNRAITERELRQQTEPMLHQQQLDVIMAVLQQRWRDRGLALVKTAEGWRFHAVAEVTERLEHLHAEKPPRYSRAVMETLAIIAYQQPVTRGDIEAIRGVNVSSQVIQTLTERGWIECIGHKDSLGKPALWATTGQFLADVQLQDLGELPPLTELGHLIVPETSNPAAE</sequence>
<dbReference type="Pfam" id="PF04079">
    <property type="entry name" value="SMC_ScpB"/>
    <property type="match status" value="1"/>
</dbReference>
<dbReference type="InterPro" id="IPR005234">
    <property type="entry name" value="ScpB_csome_segregation"/>
</dbReference>
<evidence type="ECO:0000256" key="4">
    <source>
        <dbReference type="ARBA" id="ARBA00023306"/>
    </source>
</evidence>
<dbReference type="PANTHER" id="PTHR34298:SF2">
    <property type="entry name" value="SEGREGATION AND CONDENSATION PROTEIN B"/>
    <property type="match status" value="1"/>
</dbReference>
<reference evidence="5" key="1">
    <citation type="submission" date="2021-12" db="EMBL/GenBank/DDBJ databases">
        <authorList>
            <person name="Veyrier F.J."/>
        </authorList>
    </citation>
    <scope>NUCLEOTIDE SEQUENCE</scope>
    <source>
        <strain evidence="5">SAG 1488-6</strain>
    </source>
</reference>
<dbReference type="EMBL" id="CP091512">
    <property type="protein sequence ID" value="UOO93639.1"/>
    <property type="molecule type" value="Genomic_DNA"/>
</dbReference>
<dbReference type="Gene3D" id="1.10.10.10">
    <property type="entry name" value="Winged helix-like DNA-binding domain superfamily/Winged helix DNA-binding domain"/>
    <property type="match status" value="2"/>
</dbReference>
<dbReference type="InterPro" id="IPR036388">
    <property type="entry name" value="WH-like_DNA-bd_sf"/>
</dbReference>
<keyword evidence="3" id="KW-0159">Chromosome partition</keyword>
<keyword evidence="2" id="KW-0132">Cell division</keyword>
<evidence type="ECO:0000313" key="5">
    <source>
        <dbReference type="EMBL" id="UOO93639.1"/>
    </source>
</evidence>
<gene>
    <name evidence="5" type="primary">scpB</name>
    <name evidence="5" type="ORF">LVJ81_06340</name>
</gene>
<dbReference type="NCBIfam" id="TIGR00281">
    <property type="entry name" value="SMC-Scp complex subunit ScpB"/>
    <property type="match status" value="1"/>
</dbReference>
<dbReference type="InterPro" id="IPR036390">
    <property type="entry name" value="WH_DNA-bd_sf"/>
</dbReference>
<organism evidence="5 6">
    <name type="scientific">Vitreoscilla stercoraria</name>
    <dbReference type="NCBI Taxonomy" id="61"/>
    <lineage>
        <taxon>Bacteria</taxon>
        <taxon>Pseudomonadati</taxon>
        <taxon>Pseudomonadota</taxon>
        <taxon>Betaproteobacteria</taxon>
        <taxon>Neisseriales</taxon>
        <taxon>Neisseriaceae</taxon>
        <taxon>Vitreoscilla</taxon>
    </lineage>
</organism>
<reference evidence="5" key="2">
    <citation type="journal article" date="2022" name="Res Sq">
        <title>Evolution of multicellular longitudinally dividing oral cavity symbionts (Neisseriaceae).</title>
        <authorList>
            <person name="Nyongesa S."/>
            <person name="Weber P."/>
            <person name="Bernet E."/>
            <person name="Pullido F."/>
            <person name="Nieckarz M."/>
            <person name="Delaby M."/>
            <person name="Nieves C."/>
            <person name="Viehboeck T."/>
            <person name="Krause N."/>
            <person name="Rivera-Millot A."/>
            <person name="Nakamura A."/>
            <person name="Vischer N."/>
            <person name="VanNieuwenhze M."/>
            <person name="Brun Y."/>
            <person name="Cava F."/>
            <person name="Bulgheresi S."/>
            <person name="Veyrier F."/>
        </authorList>
    </citation>
    <scope>NUCLEOTIDE SEQUENCE</scope>
    <source>
        <strain evidence="5">SAG 1488-6</strain>
    </source>
</reference>
<dbReference type="SUPFAM" id="SSF46785">
    <property type="entry name" value="Winged helix' DNA-binding domain"/>
    <property type="match status" value="2"/>
</dbReference>
<keyword evidence="1" id="KW-0963">Cytoplasm</keyword>
<dbReference type="PIRSF" id="PIRSF019345">
    <property type="entry name" value="ScpB"/>
    <property type="match status" value="1"/>
</dbReference>
<evidence type="ECO:0000256" key="1">
    <source>
        <dbReference type="ARBA" id="ARBA00022490"/>
    </source>
</evidence>
<accession>A0ABY4ED31</accession>
<proteinExistence type="predicted"/>
<evidence type="ECO:0000256" key="2">
    <source>
        <dbReference type="ARBA" id="ARBA00022618"/>
    </source>
</evidence>
<dbReference type="RefSeq" id="WP_019957849.1">
    <property type="nucleotide sequence ID" value="NZ_CP091512.1"/>
</dbReference>
<dbReference type="Proteomes" id="UP000832034">
    <property type="component" value="Chromosome"/>
</dbReference>
<evidence type="ECO:0000256" key="3">
    <source>
        <dbReference type="ARBA" id="ARBA00022829"/>
    </source>
</evidence>
<name>A0ABY4ED31_VITST</name>
<dbReference type="PANTHER" id="PTHR34298">
    <property type="entry name" value="SEGREGATION AND CONDENSATION PROTEIN B"/>
    <property type="match status" value="1"/>
</dbReference>
<protein>
    <submittedName>
        <fullName evidence="5">SMC-Scp complex subunit ScpB</fullName>
    </submittedName>
</protein>
<keyword evidence="4" id="KW-0131">Cell cycle</keyword>